<dbReference type="Proteomes" id="UP000036681">
    <property type="component" value="Unplaced"/>
</dbReference>
<keyword evidence="3 5" id="KW-1133">Transmembrane helix</keyword>
<dbReference type="PANTHER" id="PTHR24064">
    <property type="entry name" value="SOLUTE CARRIER FAMILY 22 MEMBER"/>
    <property type="match status" value="1"/>
</dbReference>
<keyword evidence="6" id="KW-1185">Reference proteome</keyword>
<feature type="transmembrane region" description="Helical" evidence="5">
    <location>
        <begin position="111"/>
        <end position="134"/>
    </location>
</feature>
<sequence>MAEGAAGGRLLDDFGRYEIGLFAATQLGYLPIVGSLLATNFFEPPPETCANESVVDRFHSLLAEWQLACTKRYVMWLFSMTDIMSTTLMFGGLLGAFIAGFLADRYGRKPLVVGLVLLVMGAAAGGYMVVNLVLMVEAVEHSHSRLLIVSLNGWPLAMCFTALIAFFTRHWLLYHAFVATIAFFFFAVLQCISLESVRWLTHHNHTSRAQKTIGRIAYLNSASANEHLRSGVDPSEPLKGVSEDGSMCVVKGNHATDGNDSGTRYKYTYVDLFKHKSVGISVASLAYCFTVSSFVSFSGYFHSSLLPGNRFLSLFSMGLLKLLLGMIPFACGSYLGRRPILLTSIAVAMLCSSALTFMLSSTQFSDTDYLSMLSVLMASALDPSWKIMHLYSTELFPTGVRNMARGICQVGARCGSVLAPIMRSFYGVYPVVSMAICMGLLAVQWLIAFFVFPETSRCQLPDRLPTEQST</sequence>
<evidence type="ECO:0000256" key="3">
    <source>
        <dbReference type="ARBA" id="ARBA00022989"/>
    </source>
</evidence>
<proteinExistence type="predicted"/>
<dbReference type="AlphaFoldDB" id="A0A9J2PKQ8"/>
<name>A0A9J2PKQ8_ASCLU</name>
<feature type="transmembrane region" description="Helical" evidence="5">
    <location>
        <begin position="340"/>
        <end position="360"/>
    </location>
</feature>
<dbReference type="WBParaSite" id="ALUE_0001049701-mRNA-1">
    <property type="protein sequence ID" value="ALUE_0001049701-mRNA-1"/>
    <property type="gene ID" value="ALUE_0001049701"/>
</dbReference>
<feature type="transmembrane region" description="Helical" evidence="5">
    <location>
        <begin position="278"/>
        <end position="301"/>
    </location>
</feature>
<feature type="transmembrane region" description="Helical" evidence="5">
    <location>
        <begin position="313"/>
        <end position="335"/>
    </location>
</feature>
<feature type="transmembrane region" description="Helical" evidence="5">
    <location>
        <begin position="73"/>
        <end position="99"/>
    </location>
</feature>
<evidence type="ECO:0000256" key="4">
    <source>
        <dbReference type="ARBA" id="ARBA00023136"/>
    </source>
</evidence>
<keyword evidence="4 5" id="KW-0472">Membrane</keyword>
<comment type="subcellular location">
    <subcellularLocation>
        <location evidence="1">Membrane</location>
        <topology evidence="1">Multi-pass membrane protein</topology>
    </subcellularLocation>
</comment>
<dbReference type="InterPro" id="IPR005828">
    <property type="entry name" value="MFS_sugar_transport-like"/>
</dbReference>
<dbReference type="GO" id="GO:0022857">
    <property type="term" value="F:transmembrane transporter activity"/>
    <property type="evidence" value="ECO:0007669"/>
    <property type="project" value="InterPro"/>
</dbReference>
<dbReference type="SUPFAM" id="SSF103473">
    <property type="entry name" value="MFS general substrate transporter"/>
    <property type="match status" value="1"/>
</dbReference>
<evidence type="ECO:0000256" key="5">
    <source>
        <dbReference type="SAM" id="Phobius"/>
    </source>
</evidence>
<protein>
    <submittedName>
        <fullName evidence="7">Major facilitator superfamily (MFS) profile domain-containing protein</fullName>
    </submittedName>
</protein>
<organism evidence="6 7">
    <name type="scientific">Ascaris lumbricoides</name>
    <name type="common">Giant roundworm</name>
    <dbReference type="NCBI Taxonomy" id="6252"/>
    <lineage>
        <taxon>Eukaryota</taxon>
        <taxon>Metazoa</taxon>
        <taxon>Ecdysozoa</taxon>
        <taxon>Nematoda</taxon>
        <taxon>Chromadorea</taxon>
        <taxon>Rhabditida</taxon>
        <taxon>Spirurina</taxon>
        <taxon>Ascaridomorpha</taxon>
        <taxon>Ascaridoidea</taxon>
        <taxon>Ascarididae</taxon>
        <taxon>Ascaris</taxon>
    </lineage>
</organism>
<feature type="transmembrane region" description="Helical" evidence="5">
    <location>
        <begin position="428"/>
        <end position="452"/>
    </location>
</feature>
<feature type="transmembrane region" description="Helical" evidence="5">
    <location>
        <begin position="173"/>
        <end position="192"/>
    </location>
</feature>
<dbReference type="Pfam" id="PF00083">
    <property type="entry name" value="Sugar_tr"/>
    <property type="match status" value="1"/>
</dbReference>
<evidence type="ECO:0000313" key="6">
    <source>
        <dbReference type="Proteomes" id="UP000036681"/>
    </source>
</evidence>
<dbReference type="GO" id="GO:0016020">
    <property type="term" value="C:membrane"/>
    <property type="evidence" value="ECO:0007669"/>
    <property type="project" value="UniProtKB-SubCell"/>
</dbReference>
<evidence type="ECO:0000313" key="7">
    <source>
        <dbReference type="WBParaSite" id="ALUE_0001049701-mRNA-1"/>
    </source>
</evidence>
<dbReference type="InterPro" id="IPR036259">
    <property type="entry name" value="MFS_trans_sf"/>
</dbReference>
<reference evidence="7" key="1">
    <citation type="submission" date="2023-03" db="UniProtKB">
        <authorList>
            <consortium name="WormBaseParasite"/>
        </authorList>
    </citation>
    <scope>IDENTIFICATION</scope>
</reference>
<evidence type="ECO:0000256" key="1">
    <source>
        <dbReference type="ARBA" id="ARBA00004141"/>
    </source>
</evidence>
<keyword evidence="2 5" id="KW-0812">Transmembrane</keyword>
<feature type="transmembrane region" description="Helical" evidence="5">
    <location>
        <begin position="146"/>
        <end position="167"/>
    </location>
</feature>
<dbReference type="Gene3D" id="1.20.1250.20">
    <property type="entry name" value="MFS general substrate transporter like domains"/>
    <property type="match status" value="1"/>
</dbReference>
<accession>A0A9J2PKQ8</accession>
<evidence type="ECO:0000256" key="2">
    <source>
        <dbReference type="ARBA" id="ARBA00022692"/>
    </source>
</evidence>